<dbReference type="KEGG" id="gur:Gura_2072"/>
<evidence type="ECO:0000256" key="5">
    <source>
        <dbReference type="SAM" id="MobiDB-lite"/>
    </source>
</evidence>
<evidence type="ECO:0000256" key="3">
    <source>
        <dbReference type="ARBA" id="ARBA00022989"/>
    </source>
</evidence>
<protein>
    <submittedName>
        <fullName evidence="7">Uncharacterized protein</fullName>
    </submittedName>
</protein>
<dbReference type="EMBL" id="CP000698">
    <property type="protein sequence ID" value="ABQ26262.1"/>
    <property type="molecule type" value="Genomic_DNA"/>
</dbReference>
<dbReference type="InterPro" id="IPR006260">
    <property type="entry name" value="TonB/TolA_C"/>
</dbReference>
<feature type="region of interest" description="Disordered" evidence="5">
    <location>
        <begin position="68"/>
        <end position="101"/>
    </location>
</feature>
<dbReference type="Pfam" id="PF13103">
    <property type="entry name" value="TonB_2"/>
    <property type="match status" value="1"/>
</dbReference>
<keyword evidence="2 6" id="KW-0812">Transmembrane</keyword>
<keyword evidence="4 6" id="KW-0472">Membrane</keyword>
<evidence type="ECO:0000256" key="6">
    <source>
        <dbReference type="SAM" id="Phobius"/>
    </source>
</evidence>
<comment type="subcellular location">
    <subcellularLocation>
        <location evidence="1">Membrane</location>
        <topology evidence="1">Single-pass membrane protein</topology>
    </subcellularLocation>
</comment>
<dbReference type="STRING" id="351605.Gura_2072"/>
<accession>A5G394</accession>
<keyword evidence="8" id="KW-1185">Reference proteome</keyword>
<dbReference type="Gene3D" id="3.30.1150.10">
    <property type="match status" value="1"/>
</dbReference>
<dbReference type="NCBIfam" id="TIGR01352">
    <property type="entry name" value="tonB_Cterm"/>
    <property type="match status" value="1"/>
</dbReference>
<evidence type="ECO:0000256" key="2">
    <source>
        <dbReference type="ARBA" id="ARBA00022692"/>
    </source>
</evidence>
<feature type="transmembrane region" description="Helical" evidence="6">
    <location>
        <begin position="26"/>
        <end position="47"/>
    </location>
</feature>
<reference evidence="7 8" key="1">
    <citation type="submission" date="2007-05" db="EMBL/GenBank/DDBJ databases">
        <title>Complete sequence of Geobacter uraniireducens Rf4.</title>
        <authorList>
            <consortium name="US DOE Joint Genome Institute"/>
            <person name="Copeland A."/>
            <person name="Lucas S."/>
            <person name="Lapidus A."/>
            <person name="Barry K."/>
            <person name="Detter J.C."/>
            <person name="Glavina del Rio T."/>
            <person name="Hammon N."/>
            <person name="Israni S."/>
            <person name="Dalin E."/>
            <person name="Tice H."/>
            <person name="Pitluck S."/>
            <person name="Chertkov O."/>
            <person name="Brettin T."/>
            <person name="Bruce D."/>
            <person name="Han C."/>
            <person name="Schmutz J."/>
            <person name="Larimer F."/>
            <person name="Land M."/>
            <person name="Hauser L."/>
            <person name="Kyrpides N."/>
            <person name="Mikhailova N."/>
            <person name="Shelobolina E."/>
            <person name="Aklujkar M."/>
            <person name="Lovley D."/>
            <person name="Richardson P."/>
        </authorList>
    </citation>
    <scope>NUCLEOTIDE SEQUENCE [LARGE SCALE GENOMIC DNA]</scope>
    <source>
        <strain evidence="7 8">Rf4</strain>
    </source>
</reference>
<evidence type="ECO:0000256" key="1">
    <source>
        <dbReference type="ARBA" id="ARBA00004167"/>
    </source>
</evidence>
<dbReference type="OrthoDB" id="5398660at2"/>
<dbReference type="HOGENOM" id="CLU_102126_0_0_7"/>
<dbReference type="SUPFAM" id="SSF74653">
    <property type="entry name" value="TolA/TonB C-terminal domain"/>
    <property type="match status" value="1"/>
</dbReference>
<dbReference type="AlphaFoldDB" id="A5G394"/>
<name>A5G394_GEOUR</name>
<keyword evidence="3 6" id="KW-1133">Transmembrane helix</keyword>
<dbReference type="GO" id="GO:0016020">
    <property type="term" value="C:membrane"/>
    <property type="evidence" value="ECO:0007669"/>
    <property type="project" value="UniProtKB-SubCell"/>
</dbReference>
<organism evidence="7 8">
    <name type="scientific">Geotalea uraniireducens (strain Rf4)</name>
    <name type="common">Geobacter uraniireducens</name>
    <dbReference type="NCBI Taxonomy" id="351605"/>
    <lineage>
        <taxon>Bacteria</taxon>
        <taxon>Pseudomonadati</taxon>
        <taxon>Thermodesulfobacteriota</taxon>
        <taxon>Desulfuromonadia</taxon>
        <taxon>Geobacterales</taxon>
        <taxon>Geobacteraceae</taxon>
        <taxon>Geotalea</taxon>
    </lineage>
</organism>
<gene>
    <name evidence="7" type="ordered locus">Gura_2072</name>
</gene>
<proteinExistence type="predicted"/>
<evidence type="ECO:0000313" key="8">
    <source>
        <dbReference type="Proteomes" id="UP000006695"/>
    </source>
</evidence>
<evidence type="ECO:0000256" key="4">
    <source>
        <dbReference type="ARBA" id="ARBA00023136"/>
    </source>
</evidence>
<sequence>MDLGRVMGESIQELQTSVQTQTQGNFFGKMLMMSFLLHVAVSAYFLFSKYQGTAGRSMTYLDLSMTAPVTSDTPKTETDVPAPATEQPNPPPPTDLPTTSEFDKLQNDLQQNLESVGAKQETVQQASLGLGITRGFFRSLAEGETLRDDIRMYYFSMLQNINEKWWIDKNIDRKGIREVVMNIIVARNGEIVAKQLIRGSGNAAYDKEVLKALEAAGPLPPLPESYYGDFFQAPIRLVPPLNLLAS</sequence>
<evidence type="ECO:0000313" key="7">
    <source>
        <dbReference type="EMBL" id="ABQ26262.1"/>
    </source>
</evidence>
<dbReference type="Proteomes" id="UP000006695">
    <property type="component" value="Chromosome"/>
</dbReference>